<feature type="domain" description="WCX" evidence="3">
    <location>
        <begin position="230"/>
        <end position="306"/>
    </location>
</feature>
<dbReference type="Proteomes" id="UP001458946">
    <property type="component" value="Unassembled WGS sequence"/>
</dbReference>
<organism evidence="4 5">
    <name type="scientific">Deinococcus xinjiangensis</name>
    <dbReference type="NCBI Taxonomy" id="457454"/>
    <lineage>
        <taxon>Bacteria</taxon>
        <taxon>Thermotogati</taxon>
        <taxon>Deinococcota</taxon>
        <taxon>Deinococci</taxon>
        <taxon>Deinococcales</taxon>
        <taxon>Deinococcaceae</taxon>
        <taxon>Deinococcus</taxon>
    </lineage>
</organism>
<dbReference type="EMBL" id="BAABRN010000061">
    <property type="protein sequence ID" value="GAA5503699.1"/>
    <property type="molecule type" value="Genomic_DNA"/>
</dbReference>
<reference evidence="4 5" key="1">
    <citation type="submission" date="2024-02" db="EMBL/GenBank/DDBJ databases">
        <title>Deinococcus xinjiangensis NBRC 107630.</title>
        <authorList>
            <person name="Ichikawa N."/>
            <person name="Katano-Makiyama Y."/>
            <person name="Hidaka K."/>
        </authorList>
    </citation>
    <scope>NUCLEOTIDE SEQUENCE [LARGE SCALE GENOMIC DNA]</scope>
    <source>
        <strain evidence="4 5">NBRC 107630</strain>
    </source>
</reference>
<dbReference type="PROSITE" id="PS52050">
    <property type="entry name" value="WYL"/>
    <property type="match status" value="1"/>
</dbReference>
<proteinExistence type="predicted"/>
<evidence type="ECO:0008006" key="6">
    <source>
        <dbReference type="Google" id="ProtNLM"/>
    </source>
</evidence>
<dbReference type="Pfam" id="PF08279">
    <property type="entry name" value="HTH_11"/>
    <property type="match status" value="1"/>
</dbReference>
<dbReference type="PANTHER" id="PTHR34580">
    <property type="match status" value="1"/>
</dbReference>
<dbReference type="InterPro" id="IPR013196">
    <property type="entry name" value="HTH_11"/>
</dbReference>
<feature type="domain" description="Helix-turn-helix type 11" evidence="1">
    <location>
        <begin position="21"/>
        <end position="62"/>
    </location>
</feature>
<gene>
    <name evidence="4" type="ORF">Dxin01_03459</name>
</gene>
<dbReference type="PANTHER" id="PTHR34580:SF1">
    <property type="entry name" value="PROTEIN PAFC"/>
    <property type="match status" value="1"/>
</dbReference>
<dbReference type="Pfam" id="PF13280">
    <property type="entry name" value="WYL"/>
    <property type="match status" value="1"/>
</dbReference>
<dbReference type="InterPro" id="IPR057727">
    <property type="entry name" value="WCX_dom"/>
</dbReference>
<feature type="domain" description="WYL" evidence="2">
    <location>
        <begin position="140"/>
        <end position="207"/>
    </location>
</feature>
<keyword evidence="5" id="KW-1185">Reference proteome</keyword>
<evidence type="ECO:0000259" key="1">
    <source>
        <dbReference type="Pfam" id="PF08279"/>
    </source>
</evidence>
<evidence type="ECO:0000313" key="4">
    <source>
        <dbReference type="EMBL" id="GAA5503699.1"/>
    </source>
</evidence>
<dbReference type="InterPro" id="IPR036390">
    <property type="entry name" value="WH_DNA-bd_sf"/>
</dbReference>
<evidence type="ECO:0000259" key="3">
    <source>
        <dbReference type="Pfam" id="PF25583"/>
    </source>
</evidence>
<dbReference type="SUPFAM" id="SSF46785">
    <property type="entry name" value="Winged helix' DNA-binding domain"/>
    <property type="match status" value="1"/>
</dbReference>
<dbReference type="InterPro" id="IPR036388">
    <property type="entry name" value="WH-like_DNA-bd_sf"/>
</dbReference>
<dbReference type="RefSeq" id="WP_353543670.1">
    <property type="nucleotide sequence ID" value="NZ_BAABRN010000061.1"/>
</dbReference>
<dbReference type="InterPro" id="IPR028349">
    <property type="entry name" value="PafC-like"/>
</dbReference>
<dbReference type="Gene3D" id="1.10.10.10">
    <property type="entry name" value="Winged helix-like DNA-binding domain superfamily/Winged helix DNA-binding domain"/>
    <property type="match status" value="1"/>
</dbReference>
<comment type="caution">
    <text evidence="4">The sequence shown here is derived from an EMBL/GenBank/DDBJ whole genome shotgun (WGS) entry which is preliminary data.</text>
</comment>
<dbReference type="PIRSF" id="PIRSF016838">
    <property type="entry name" value="PafC"/>
    <property type="match status" value="1"/>
</dbReference>
<protein>
    <recommendedName>
        <fullName evidence="6">Helix-turn-helix type 11 domain protein</fullName>
    </recommendedName>
</protein>
<name>A0ABP9VEP1_9DEIO</name>
<evidence type="ECO:0000313" key="5">
    <source>
        <dbReference type="Proteomes" id="UP001458946"/>
    </source>
</evidence>
<dbReference type="InterPro" id="IPR051534">
    <property type="entry name" value="CBASS_pafABC_assoc_protein"/>
</dbReference>
<evidence type="ECO:0000259" key="2">
    <source>
        <dbReference type="Pfam" id="PF13280"/>
    </source>
</evidence>
<dbReference type="Pfam" id="PF25583">
    <property type="entry name" value="WCX"/>
    <property type="match status" value="1"/>
</dbReference>
<dbReference type="InterPro" id="IPR026881">
    <property type="entry name" value="WYL_dom"/>
</dbReference>
<accession>A0ABP9VEP1</accession>
<sequence>MNRTDRLFALLLELRGTGAGGWIQAERLARTFGVSVRTIYRDMLALNESGVPVVSVAGKGYRLLEGYFLPPLHLSVPEAMMLAFGADAVGAAFDAEYAQAAQLARKKLLAALPAEKSAEVAALREYLRVIPPSEGADAEKLRLLRGAVLGRRAVTFAYHKPHAAPTQRQAYPLALVYLNGTWMLGAFDTGRGERRAFRLSRIESLRVQPAQFVRDPAWKGGPEPATERRALRVRLLFATQQKRLVLERPNFFQTSATDTPAGFEVTLQVRDWREIWSWVLSWGAAVRVLEPPELREHLRAEAQRMLLT</sequence>